<comment type="caution">
    <text evidence="3">The sequence shown here is derived from an EMBL/GenBank/DDBJ whole genome shotgun (WGS) entry which is preliminary data.</text>
</comment>
<protein>
    <submittedName>
        <fullName evidence="3">C3orf84</fullName>
    </submittedName>
</protein>
<name>A0A7J7JX52_BUGNE</name>
<feature type="domain" description="Domain of unknown function with conserved HDNR motif" evidence="2">
    <location>
        <begin position="8"/>
        <end position="103"/>
    </location>
</feature>
<dbReference type="Proteomes" id="UP000593567">
    <property type="component" value="Unassembled WGS sequence"/>
</dbReference>
<reference evidence="3" key="1">
    <citation type="submission" date="2020-06" db="EMBL/GenBank/DDBJ databases">
        <title>Draft genome of Bugula neritina, a colonial animal packing powerful symbionts and potential medicines.</title>
        <authorList>
            <person name="Rayko M."/>
        </authorList>
    </citation>
    <scope>NUCLEOTIDE SEQUENCE [LARGE SCALE GENOMIC DNA]</scope>
    <source>
        <strain evidence="3">Kwan_BN1</strain>
    </source>
</reference>
<dbReference type="EMBL" id="VXIV02001727">
    <property type="protein sequence ID" value="KAF6030261.1"/>
    <property type="molecule type" value="Genomic_DNA"/>
</dbReference>
<keyword evidence="4" id="KW-1185">Reference proteome</keyword>
<proteinExistence type="predicted"/>
<gene>
    <name evidence="3" type="ORF">EB796_011433</name>
</gene>
<feature type="region of interest" description="Disordered" evidence="1">
    <location>
        <begin position="38"/>
        <end position="62"/>
    </location>
</feature>
<dbReference type="OrthoDB" id="10045229at2759"/>
<sequence length="278" mass="31610">MVVASSTNVVGSWHNSGYYGHYRSRIRNDFMNEYRQRAKPQPPQKYLERSTAPVRKHAFSKHDNRERYKDNALYFVDGNGRRQVHSATINYKPEFIAWMPHKAELIDKKQPLTSVYRENFHHGVGAPTTHAHHQLYATNIASQAPRIRYKLDAKISQEVFSDGYPTDTKSHFTTTYRKIHCTPDPRKDEAKQINTICYNSANYQKIQRAKSVGPSQLRESVAGCLSWAVQRPQTSIPPPDAVESRGQKRLEATPLISAKSESNILPTVSTASPADLVC</sequence>
<accession>A0A7J7JX52</accession>
<dbReference type="InterPro" id="IPR029369">
    <property type="entry name" value="HDNR"/>
</dbReference>
<dbReference type="PANTHER" id="PTHR35539">
    <property type="entry name" value="CDNA SEQUENCE BC048562"/>
    <property type="match status" value="1"/>
</dbReference>
<evidence type="ECO:0000259" key="2">
    <source>
        <dbReference type="Pfam" id="PF15115"/>
    </source>
</evidence>
<evidence type="ECO:0000313" key="4">
    <source>
        <dbReference type="Proteomes" id="UP000593567"/>
    </source>
</evidence>
<evidence type="ECO:0000256" key="1">
    <source>
        <dbReference type="SAM" id="MobiDB-lite"/>
    </source>
</evidence>
<evidence type="ECO:0000313" key="3">
    <source>
        <dbReference type="EMBL" id="KAF6030261.1"/>
    </source>
</evidence>
<dbReference type="Pfam" id="PF15115">
    <property type="entry name" value="HDNR"/>
    <property type="match status" value="1"/>
</dbReference>
<dbReference type="AlphaFoldDB" id="A0A7J7JX52"/>
<dbReference type="PANTHER" id="PTHR35539:SF1">
    <property type="entry name" value="CDNA SEQUENCE BC048562"/>
    <property type="match status" value="1"/>
</dbReference>
<organism evidence="3 4">
    <name type="scientific">Bugula neritina</name>
    <name type="common">Brown bryozoan</name>
    <name type="synonym">Sertularia neritina</name>
    <dbReference type="NCBI Taxonomy" id="10212"/>
    <lineage>
        <taxon>Eukaryota</taxon>
        <taxon>Metazoa</taxon>
        <taxon>Spiralia</taxon>
        <taxon>Lophotrochozoa</taxon>
        <taxon>Bryozoa</taxon>
        <taxon>Gymnolaemata</taxon>
        <taxon>Cheilostomatida</taxon>
        <taxon>Flustrina</taxon>
        <taxon>Buguloidea</taxon>
        <taxon>Bugulidae</taxon>
        <taxon>Bugula</taxon>
    </lineage>
</organism>